<dbReference type="Pfam" id="PF00595">
    <property type="entry name" value="PDZ"/>
    <property type="match status" value="2"/>
</dbReference>
<evidence type="ECO:0000256" key="5">
    <source>
        <dbReference type="ARBA" id="ARBA00023163"/>
    </source>
</evidence>
<comment type="subunit">
    <text evidence="7">Homotetramer.</text>
</comment>
<keyword evidence="7" id="KW-0539">Nucleus</keyword>
<dbReference type="GO" id="GO:0005125">
    <property type="term" value="F:cytokine activity"/>
    <property type="evidence" value="ECO:0007669"/>
    <property type="project" value="UniProtKB-KW"/>
</dbReference>
<keyword evidence="11" id="KW-1185">Reference proteome</keyword>
<keyword evidence="4" id="KW-0805">Transcription regulation</keyword>
<evidence type="ECO:0000256" key="1">
    <source>
        <dbReference type="ARBA" id="ARBA00022500"/>
    </source>
</evidence>
<evidence type="ECO:0000256" key="2">
    <source>
        <dbReference type="ARBA" id="ARBA00022514"/>
    </source>
</evidence>
<comment type="caution">
    <text evidence="10">The sequence shown here is derived from an EMBL/GenBank/DDBJ whole genome shotgun (WGS) entry which is preliminary data.</text>
</comment>
<protein>
    <recommendedName>
        <fullName evidence="7">Pro-interleukin-16</fullName>
    </recommendedName>
    <component>
        <recommendedName>
            <fullName evidence="7">Interleukin-16</fullName>
            <shortName evidence="7">IL-16</shortName>
        </recommendedName>
        <alternativeName>
            <fullName evidence="7">Lymphocyte chemoattractant factor</fullName>
            <shortName evidence="7">LCF</shortName>
        </alternativeName>
    </component>
</protein>
<feature type="compositionally biased region" description="Low complexity" evidence="8">
    <location>
        <begin position="59"/>
        <end position="70"/>
    </location>
</feature>
<evidence type="ECO:0000313" key="11">
    <source>
        <dbReference type="Proteomes" id="UP000574691"/>
    </source>
</evidence>
<feature type="non-terminal residue" evidence="10">
    <location>
        <position position="1"/>
    </location>
</feature>
<dbReference type="EMBL" id="VYXH01009376">
    <property type="protein sequence ID" value="NWQ94970.1"/>
    <property type="molecule type" value="Genomic_DNA"/>
</dbReference>
<dbReference type="InterPro" id="IPR036034">
    <property type="entry name" value="PDZ_sf"/>
</dbReference>
<dbReference type="PANTHER" id="PTHR11324:SF16">
    <property type="entry name" value="PDZ DOMAIN-CONTAINING PROTEIN 2"/>
    <property type="match status" value="1"/>
</dbReference>
<dbReference type="GO" id="GO:0005615">
    <property type="term" value="C:extracellular space"/>
    <property type="evidence" value="ECO:0007669"/>
    <property type="project" value="UniProtKB-KW"/>
</dbReference>
<dbReference type="InterPro" id="IPR001478">
    <property type="entry name" value="PDZ"/>
</dbReference>
<evidence type="ECO:0000313" key="10">
    <source>
        <dbReference type="EMBL" id="NWQ94970.1"/>
    </source>
</evidence>
<feature type="domain" description="PDZ" evidence="9">
    <location>
        <begin position="156"/>
        <end position="240"/>
    </location>
</feature>
<accession>A0A7K4TB69</accession>
<keyword evidence="3 7" id="KW-0964">Secreted</keyword>
<evidence type="ECO:0000259" key="9">
    <source>
        <dbReference type="PROSITE" id="PS50106"/>
    </source>
</evidence>
<dbReference type="PANTHER" id="PTHR11324">
    <property type="entry name" value="IL16-RELATED"/>
    <property type="match status" value="1"/>
</dbReference>
<dbReference type="CDD" id="cd06763">
    <property type="entry name" value="PDZ7_PDZD2-PDZ4_hPro-IL-16-like"/>
    <property type="match status" value="1"/>
</dbReference>
<proteinExistence type="predicted"/>
<dbReference type="GO" id="GO:0005634">
    <property type="term" value="C:nucleus"/>
    <property type="evidence" value="ECO:0007669"/>
    <property type="project" value="UniProtKB-SubCell"/>
</dbReference>
<evidence type="ECO:0000256" key="6">
    <source>
        <dbReference type="ARBA" id="ARBA00024706"/>
    </source>
</evidence>
<evidence type="ECO:0000256" key="8">
    <source>
        <dbReference type="SAM" id="MobiDB-lite"/>
    </source>
</evidence>
<keyword evidence="1 7" id="KW-0145">Chemotaxis</keyword>
<keyword evidence="5" id="KW-0804">Transcription</keyword>
<comment type="subcellular location">
    <subcellularLocation>
        <location evidence="7">Cytoplasm</location>
    </subcellularLocation>
    <subcellularLocation>
        <location evidence="7">Nucleus</location>
    </subcellularLocation>
    <subcellularLocation>
        <location evidence="7">Secreted</location>
    </subcellularLocation>
</comment>
<evidence type="ECO:0000256" key="7">
    <source>
        <dbReference type="RuleBase" id="RU363135"/>
    </source>
</evidence>
<name>A0A7K4TB69_9CHAR</name>
<dbReference type="AlphaFoldDB" id="A0A7K4TB69"/>
<organism evidence="10 11">
    <name type="scientific">Burhinus bistriatus</name>
    <dbReference type="NCBI Taxonomy" id="240201"/>
    <lineage>
        <taxon>Eukaryota</taxon>
        <taxon>Metazoa</taxon>
        <taxon>Chordata</taxon>
        <taxon>Craniata</taxon>
        <taxon>Vertebrata</taxon>
        <taxon>Euteleostomi</taxon>
        <taxon>Archelosauria</taxon>
        <taxon>Archosauria</taxon>
        <taxon>Dinosauria</taxon>
        <taxon>Saurischia</taxon>
        <taxon>Theropoda</taxon>
        <taxon>Coelurosauria</taxon>
        <taxon>Aves</taxon>
        <taxon>Neognathae</taxon>
        <taxon>Neoaves</taxon>
        <taxon>Charadriiformes</taxon>
        <taxon>Burhinidae</taxon>
        <taxon>Burhinus</taxon>
    </lineage>
</organism>
<dbReference type="GO" id="GO:0005737">
    <property type="term" value="C:cytoplasm"/>
    <property type="evidence" value="ECO:0007669"/>
    <property type="project" value="UniProtKB-SubCell"/>
</dbReference>
<dbReference type="SMART" id="SM00228">
    <property type="entry name" value="PDZ"/>
    <property type="match status" value="2"/>
</dbReference>
<feature type="region of interest" description="Disordered" evidence="8">
    <location>
        <begin position="59"/>
        <end position="103"/>
    </location>
</feature>
<dbReference type="SUPFAM" id="SSF50156">
    <property type="entry name" value="PDZ domain-like"/>
    <property type="match status" value="2"/>
</dbReference>
<feature type="domain" description="PDZ" evidence="9">
    <location>
        <begin position="284"/>
        <end position="369"/>
    </location>
</feature>
<keyword evidence="2 7" id="KW-0202">Cytokine</keyword>
<dbReference type="CDD" id="cd06762">
    <property type="entry name" value="PDZ6_PDZD2-PDZ3_hPro-IL-16-like"/>
    <property type="match status" value="1"/>
</dbReference>
<dbReference type="InterPro" id="IPR020450">
    <property type="entry name" value="IL-16"/>
</dbReference>
<gene>
    <name evidence="10" type="primary">Pdzd2</name>
    <name evidence="7" type="synonym">IL16</name>
    <name evidence="10" type="ORF">BURBIS_R10359</name>
</gene>
<feature type="non-terminal residue" evidence="10">
    <location>
        <position position="372"/>
    </location>
</feature>
<keyword evidence="7" id="KW-0963">Cytoplasm</keyword>
<comment type="function">
    <text evidence="6 7">Interleukin-16 stimulates a migratory response in CD4+ lymphocytes, monocytes, and eosinophils. Primes CD4+ T-cells for IL-2 and IL-15 responsiveness. Also induces T-lymphocyte expression of interleukin 2 receptor. Ligand for CD4.</text>
</comment>
<dbReference type="PRINTS" id="PR01931">
    <property type="entry name" value="INTRLEUKIN16"/>
</dbReference>
<reference evidence="10 11" key="1">
    <citation type="submission" date="2019-09" db="EMBL/GenBank/DDBJ databases">
        <title>Bird 10,000 Genomes (B10K) Project - Family phase.</title>
        <authorList>
            <person name="Zhang G."/>
        </authorList>
    </citation>
    <scope>NUCLEOTIDE SEQUENCE [LARGE SCALE GENOMIC DNA]</scope>
    <source>
        <strain evidence="10">B10K-DU-001-64</strain>
        <tissue evidence="10">Muscle</tissue>
    </source>
</reference>
<dbReference type="Proteomes" id="UP000574691">
    <property type="component" value="Unassembled WGS sequence"/>
</dbReference>
<dbReference type="Gene3D" id="2.30.42.10">
    <property type="match status" value="2"/>
</dbReference>
<dbReference type="GO" id="GO:0006935">
    <property type="term" value="P:chemotaxis"/>
    <property type="evidence" value="ECO:0007669"/>
    <property type="project" value="UniProtKB-KW"/>
</dbReference>
<evidence type="ECO:0000256" key="3">
    <source>
        <dbReference type="ARBA" id="ARBA00022525"/>
    </source>
</evidence>
<sequence>PLSRSRLRELRALSMPDLDKLCGEGFSEPPQPACFKTELEITPRRALCMSARSDAAPPACCSPAEASAMGMGAGSPRDSGSGTPGSASDEDVPHSGSLDGERSRKSWSISLDQLLISSLDQQKLQSVLSAVVPKCDVAAMLQEVKAQVKSKEDTYFVVLHKEEGAGLGFSVAGGIDLEQKSVTVHRVFSKGVASQEGTIHRGDRVLSINGKSLASSVHGDVLNALHQARLYVYAVIVIQKEKDKANNSSRLEIPATGRKCVGSGKDVSMEIGTDPNLDMNDVICVELWKTSAGLGFSLDGGKASIAGDRPLLVKRVFKGGAAEQSGNIATGDEILAVSGKSLLGLMHYDAWNIIKSVPEGPVQLLIRKHRTS</sequence>
<dbReference type="PROSITE" id="PS50106">
    <property type="entry name" value="PDZ"/>
    <property type="match status" value="2"/>
</dbReference>
<evidence type="ECO:0000256" key="4">
    <source>
        <dbReference type="ARBA" id="ARBA00023015"/>
    </source>
</evidence>